<comment type="caution">
    <text evidence="1">The sequence shown here is derived from an EMBL/GenBank/DDBJ whole genome shotgun (WGS) entry which is preliminary data.</text>
</comment>
<proteinExistence type="predicted"/>
<evidence type="ECO:0000313" key="1">
    <source>
        <dbReference type="EMBL" id="GGR03714.1"/>
    </source>
</evidence>
<name>A0A918C433_9ACTN</name>
<gene>
    <name evidence="1" type="ORF">GCM10010280_59720</name>
</gene>
<keyword evidence="2" id="KW-1185">Reference proteome</keyword>
<reference evidence="1" key="2">
    <citation type="submission" date="2020-09" db="EMBL/GenBank/DDBJ databases">
        <authorList>
            <person name="Sun Q."/>
            <person name="Ohkuma M."/>
        </authorList>
    </citation>
    <scope>NUCLEOTIDE SEQUENCE</scope>
    <source>
        <strain evidence="1">JCM 4403</strain>
    </source>
</reference>
<protein>
    <submittedName>
        <fullName evidence="1">Uncharacterized protein</fullName>
    </submittedName>
</protein>
<dbReference type="AlphaFoldDB" id="A0A918C433"/>
<dbReference type="EMBL" id="BMTU01000016">
    <property type="protein sequence ID" value="GGR03714.1"/>
    <property type="molecule type" value="Genomic_DNA"/>
</dbReference>
<dbReference type="Proteomes" id="UP000656732">
    <property type="component" value="Unassembled WGS sequence"/>
</dbReference>
<accession>A0A918C433</accession>
<organism evidence="1 2">
    <name type="scientific">Streptomyces pilosus</name>
    <dbReference type="NCBI Taxonomy" id="28893"/>
    <lineage>
        <taxon>Bacteria</taxon>
        <taxon>Bacillati</taxon>
        <taxon>Actinomycetota</taxon>
        <taxon>Actinomycetes</taxon>
        <taxon>Kitasatosporales</taxon>
        <taxon>Streptomycetaceae</taxon>
        <taxon>Streptomyces</taxon>
    </lineage>
</organism>
<reference evidence="1" key="1">
    <citation type="journal article" date="2014" name="Int. J. Syst. Evol. Microbiol.">
        <title>Complete genome sequence of Corynebacterium casei LMG S-19264T (=DSM 44701T), isolated from a smear-ripened cheese.</title>
        <authorList>
            <consortium name="US DOE Joint Genome Institute (JGI-PGF)"/>
            <person name="Walter F."/>
            <person name="Albersmeier A."/>
            <person name="Kalinowski J."/>
            <person name="Ruckert C."/>
        </authorList>
    </citation>
    <scope>NUCLEOTIDE SEQUENCE</scope>
    <source>
        <strain evidence="1">JCM 4403</strain>
    </source>
</reference>
<evidence type="ECO:0000313" key="2">
    <source>
        <dbReference type="Proteomes" id="UP000656732"/>
    </source>
</evidence>
<sequence length="143" mass="16698">MPRRRPSAVRGDLRARLPRHFFRYPYPPINRLSGACKAHIRRLEHQRFWPGATEKAFWYWADLAHGPLRAIGNPLTSTRCGIPECGCDPGYSRDHLEEVMHALPKKSARELRKLVRDLDSKILRRAKVIRAASPDLPWWRDQL</sequence>